<dbReference type="InterPro" id="IPR051013">
    <property type="entry name" value="MBL_superfamily_lactonases"/>
</dbReference>
<comment type="caution">
    <text evidence="7">The sequence shown here is derived from an EMBL/GenBank/DDBJ whole genome shotgun (WGS) entry which is preliminary data.</text>
</comment>
<evidence type="ECO:0000313" key="7">
    <source>
        <dbReference type="EMBL" id="MBB5696270.1"/>
    </source>
</evidence>
<dbReference type="AlphaFoldDB" id="A0A840Y8L6"/>
<evidence type="ECO:0000256" key="5">
    <source>
        <dbReference type="ARBA" id="ARBA00022833"/>
    </source>
</evidence>
<evidence type="ECO:0000259" key="6">
    <source>
        <dbReference type="SMART" id="SM00849"/>
    </source>
</evidence>
<organism evidence="7 8">
    <name type="scientific">Muricoccus pecuniae</name>
    <dbReference type="NCBI Taxonomy" id="693023"/>
    <lineage>
        <taxon>Bacteria</taxon>
        <taxon>Pseudomonadati</taxon>
        <taxon>Pseudomonadota</taxon>
        <taxon>Alphaproteobacteria</taxon>
        <taxon>Acetobacterales</taxon>
        <taxon>Roseomonadaceae</taxon>
        <taxon>Muricoccus</taxon>
    </lineage>
</organism>
<gene>
    <name evidence="7" type="ORF">FHS87_004340</name>
</gene>
<dbReference type="CDD" id="cd07729">
    <property type="entry name" value="AHL_lactonase_MBL-fold"/>
    <property type="match status" value="1"/>
</dbReference>
<evidence type="ECO:0000313" key="8">
    <source>
        <dbReference type="Proteomes" id="UP000580654"/>
    </source>
</evidence>
<name>A0A840Y8L6_9PROT</name>
<comment type="cofactor">
    <cofactor evidence="1">
        <name>Zn(2+)</name>
        <dbReference type="ChEBI" id="CHEBI:29105"/>
    </cofactor>
</comment>
<dbReference type="InterPro" id="IPR001279">
    <property type="entry name" value="Metallo-B-lactamas"/>
</dbReference>
<keyword evidence="5" id="KW-0862">Zinc</keyword>
<evidence type="ECO:0000256" key="1">
    <source>
        <dbReference type="ARBA" id="ARBA00001947"/>
    </source>
</evidence>
<sequence>MSQDSDTYEIHAIRYARHDRPAHENFIGGDPHDNAPMPLDYFVWAIIGRDRRFVLDTGFDAAIARKRGRELIRTPAEGLSAIGLDAGTVPDVILSHMHYDHAGNHAMFPAARYHIQDREMAYCTGRCMCHGVLRQPFEAADVTAMVHRVFEGRARFHDGSAEIAPGISVHHVGGHSLGLQVVRVRTRRGWVVLASDATHFYANFRQRRPFPIVADMAQMLEGYDTLERLASSPDHVIPGHDPLVMQLYPASAPGLEGIVVRLDADPAEG</sequence>
<feature type="domain" description="Metallo-beta-lactamase" evidence="6">
    <location>
        <begin position="40"/>
        <end position="240"/>
    </location>
</feature>
<dbReference type="SUPFAM" id="SSF56281">
    <property type="entry name" value="Metallo-hydrolase/oxidoreductase"/>
    <property type="match status" value="1"/>
</dbReference>
<dbReference type="SMART" id="SM00849">
    <property type="entry name" value="Lactamase_B"/>
    <property type="match status" value="1"/>
</dbReference>
<proteinExistence type="inferred from homology"/>
<keyword evidence="3" id="KW-0479">Metal-binding</keyword>
<keyword evidence="4 7" id="KW-0378">Hydrolase</keyword>
<dbReference type="InterPro" id="IPR036866">
    <property type="entry name" value="RibonucZ/Hydroxyglut_hydro"/>
</dbReference>
<reference evidence="7 8" key="1">
    <citation type="submission" date="2020-08" db="EMBL/GenBank/DDBJ databases">
        <title>Genomic Encyclopedia of Type Strains, Phase IV (KMG-IV): sequencing the most valuable type-strain genomes for metagenomic binning, comparative biology and taxonomic classification.</title>
        <authorList>
            <person name="Goeker M."/>
        </authorList>
    </citation>
    <scope>NUCLEOTIDE SEQUENCE [LARGE SCALE GENOMIC DNA]</scope>
    <source>
        <strain evidence="7 8">DSM 25622</strain>
    </source>
</reference>
<accession>A0A840Y8L6</accession>
<dbReference type="PANTHER" id="PTHR42978:SF7">
    <property type="entry name" value="METALLO-HYDROLASE RV2300C-RELATED"/>
    <property type="match status" value="1"/>
</dbReference>
<dbReference type="Proteomes" id="UP000580654">
    <property type="component" value="Unassembled WGS sequence"/>
</dbReference>
<dbReference type="RefSeq" id="WP_184521426.1">
    <property type="nucleotide sequence ID" value="NZ_JACIJD010000035.1"/>
</dbReference>
<evidence type="ECO:0000256" key="4">
    <source>
        <dbReference type="ARBA" id="ARBA00022801"/>
    </source>
</evidence>
<protein>
    <submittedName>
        <fullName evidence="7">Glyoxylase-like metal-dependent hydrolase (Beta-lactamase superfamily II)</fullName>
    </submittedName>
</protein>
<dbReference type="Gene3D" id="3.60.15.10">
    <property type="entry name" value="Ribonuclease Z/Hydroxyacylglutathione hydrolase-like"/>
    <property type="match status" value="1"/>
</dbReference>
<comment type="similarity">
    <text evidence="2">Belongs to the metallo-beta-lactamase superfamily.</text>
</comment>
<dbReference type="GO" id="GO:0046872">
    <property type="term" value="F:metal ion binding"/>
    <property type="evidence" value="ECO:0007669"/>
    <property type="project" value="UniProtKB-KW"/>
</dbReference>
<evidence type="ECO:0000256" key="2">
    <source>
        <dbReference type="ARBA" id="ARBA00007749"/>
    </source>
</evidence>
<keyword evidence="8" id="KW-1185">Reference proteome</keyword>
<dbReference type="Pfam" id="PF00753">
    <property type="entry name" value="Lactamase_B"/>
    <property type="match status" value="1"/>
</dbReference>
<dbReference type="EMBL" id="JACIJD010000035">
    <property type="protein sequence ID" value="MBB5696270.1"/>
    <property type="molecule type" value="Genomic_DNA"/>
</dbReference>
<evidence type="ECO:0000256" key="3">
    <source>
        <dbReference type="ARBA" id="ARBA00022723"/>
    </source>
</evidence>
<dbReference type="PANTHER" id="PTHR42978">
    <property type="entry name" value="QUORUM-QUENCHING LACTONASE YTNP-RELATED-RELATED"/>
    <property type="match status" value="1"/>
</dbReference>
<dbReference type="GO" id="GO:0016787">
    <property type="term" value="F:hydrolase activity"/>
    <property type="evidence" value="ECO:0007669"/>
    <property type="project" value="UniProtKB-KW"/>
</dbReference>